<evidence type="ECO:0000313" key="1">
    <source>
        <dbReference type="EMBL" id="OGK64526.1"/>
    </source>
</evidence>
<dbReference type="Proteomes" id="UP000178450">
    <property type="component" value="Unassembled WGS sequence"/>
</dbReference>
<evidence type="ECO:0000313" key="2">
    <source>
        <dbReference type="Proteomes" id="UP000178450"/>
    </source>
</evidence>
<accession>A0A1F7K9J7</accession>
<proteinExistence type="predicted"/>
<comment type="caution">
    <text evidence="1">The sequence shown here is derived from an EMBL/GenBank/DDBJ whole genome shotgun (WGS) entry which is preliminary data.</text>
</comment>
<dbReference type="AlphaFoldDB" id="A0A1F7K9J7"/>
<evidence type="ECO:0008006" key="3">
    <source>
        <dbReference type="Google" id="ProtNLM"/>
    </source>
</evidence>
<gene>
    <name evidence="1" type="ORF">A2209_02400</name>
</gene>
<protein>
    <recommendedName>
        <fullName evidence="3">PsbP C-terminal domain-containing protein</fullName>
    </recommendedName>
</protein>
<sequence>MKNAIILLIIIAGVAAYFLNKFGATDWETYSNTKYNYSIQYPKDWDLREYPDSQSGAAFNPIDKPGYPDNSDSITTSVNTSANFDNEPLDDYIRKAGAGIQDYTDLASIKEVEATDGVIGYETTWMMQPFLGRGIGLTESLPITFFEIPSDKSLLIRVYLNREEDLEIYEQMLTTLKFSSPD</sequence>
<reference evidence="1 2" key="1">
    <citation type="journal article" date="2016" name="Nat. Commun.">
        <title>Thousands of microbial genomes shed light on interconnected biogeochemical processes in an aquifer system.</title>
        <authorList>
            <person name="Anantharaman K."/>
            <person name="Brown C.T."/>
            <person name="Hug L.A."/>
            <person name="Sharon I."/>
            <person name="Castelle C.J."/>
            <person name="Probst A.J."/>
            <person name="Thomas B.C."/>
            <person name="Singh A."/>
            <person name="Wilkins M.J."/>
            <person name="Karaoz U."/>
            <person name="Brodie E.L."/>
            <person name="Williams K.H."/>
            <person name="Hubbard S.S."/>
            <person name="Banfield J.F."/>
        </authorList>
    </citation>
    <scope>NUCLEOTIDE SEQUENCE [LARGE SCALE GENOMIC DNA]</scope>
</reference>
<organism evidence="1 2">
    <name type="scientific">Candidatus Roizmanbacteria bacterium RIFOXYA1_FULL_41_12</name>
    <dbReference type="NCBI Taxonomy" id="1802082"/>
    <lineage>
        <taxon>Bacteria</taxon>
        <taxon>Candidatus Roizmaniibacteriota</taxon>
    </lineage>
</organism>
<dbReference type="EMBL" id="MGBG01000020">
    <property type="protein sequence ID" value="OGK64526.1"/>
    <property type="molecule type" value="Genomic_DNA"/>
</dbReference>
<name>A0A1F7K9J7_9BACT</name>